<dbReference type="Pfam" id="PF03328">
    <property type="entry name" value="HpcH_HpaI"/>
    <property type="match status" value="1"/>
</dbReference>
<protein>
    <submittedName>
        <fullName evidence="5">HpcH/HpaI aldolase/citrate lyase family protein</fullName>
    </submittedName>
</protein>
<dbReference type="InterPro" id="IPR050251">
    <property type="entry name" value="HpcH-HpaI_aldolase"/>
</dbReference>
<accession>A0ABV8RRE6</accession>
<evidence type="ECO:0000256" key="3">
    <source>
        <dbReference type="ARBA" id="ARBA00023239"/>
    </source>
</evidence>
<name>A0ABV8RRE6_9SPHN</name>
<dbReference type="InterPro" id="IPR005000">
    <property type="entry name" value="Aldolase/citrate-lyase_domain"/>
</dbReference>
<dbReference type="PANTHER" id="PTHR30502">
    <property type="entry name" value="2-KETO-3-DEOXY-L-RHAMNONATE ALDOLASE"/>
    <property type="match status" value="1"/>
</dbReference>
<proteinExistence type="inferred from homology"/>
<comment type="caution">
    <text evidence="5">The sequence shown here is derived from an EMBL/GenBank/DDBJ whole genome shotgun (WGS) entry which is preliminary data.</text>
</comment>
<evidence type="ECO:0000259" key="4">
    <source>
        <dbReference type="Pfam" id="PF03328"/>
    </source>
</evidence>
<keyword evidence="6" id="KW-1185">Reference proteome</keyword>
<evidence type="ECO:0000313" key="6">
    <source>
        <dbReference type="Proteomes" id="UP001595828"/>
    </source>
</evidence>
<dbReference type="Proteomes" id="UP001595828">
    <property type="component" value="Unassembled WGS sequence"/>
</dbReference>
<organism evidence="5 6">
    <name type="scientific">Novosphingobium tardum</name>
    <dbReference type="NCBI Taxonomy" id="1538021"/>
    <lineage>
        <taxon>Bacteria</taxon>
        <taxon>Pseudomonadati</taxon>
        <taxon>Pseudomonadota</taxon>
        <taxon>Alphaproteobacteria</taxon>
        <taxon>Sphingomonadales</taxon>
        <taxon>Sphingomonadaceae</taxon>
        <taxon>Novosphingobium</taxon>
    </lineage>
</organism>
<dbReference type="Gene3D" id="3.20.20.60">
    <property type="entry name" value="Phosphoenolpyruvate-binding domains"/>
    <property type="match status" value="1"/>
</dbReference>
<dbReference type="RefSeq" id="WP_379539420.1">
    <property type="nucleotide sequence ID" value="NZ_JBHSDR010000006.1"/>
</dbReference>
<gene>
    <name evidence="5" type="ORF">ACFO0A_12960</name>
</gene>
<dbReference type="PANTHER" id="PTHR30502:SF0">
    <property type="entry name" value="PHOSPHOENOLPYRUVATE CARBOXYLASE FAMILY PROTEIN"/>
    <property type="match status" value="1"/>
</dbReference>
<dbReference type="InterPro" id="IPR015813">
    <property type="entry name" value="Pyrv/PenolPyrv_kinase-like_dom"/>
</dbReference>
<sequence>MRPNALRRLKAEDKPIVNAWLSIGAAYAAEAIAHQGFDAATIDCQHGMIGFDTAIAMLQAVSSTPAIPLVRPSGLNAAEIMRFLDAGSYGIICPMISTAEDAARLVAACRYPPAGDRSFGPARGMLYGGADYLDHANDEILVLAMIETRQGLANLDAILAVEGLDGIYVGPNDLGLALGHRPLNEPESGPVAEAIELVRARTDEVGLISGIFCSNGEAASMRIAQGFDLVTPGNDAALLRVAMASAVKQARQ</sequence>
<dbReference type="EMBL" id="JBHSDR010000006">
    <property type="protein sequence ID" value="MFC4295965.1"/>
    <property type="molecule type" value="Genomic_DNA"/>
</dbReference>
<dbReference type="SUPFAM" id="SSF51621">
    <property type="entry name" value="Phosphoenolpyruvate/pyruvate domain"/>
    <property type="match status" value="1"/>
</dbReference>
<keyword evidence="3 5" id="KW-0456">Lyase</keyword>
<reference evidence="6" key="1">
    <citation type="journal article" date="2019" name="Int. J. Syst. Evol. Microbiol.">
        <title>The Global Catalogue of Microorganisms (GCM) 10K type strain sequencing project: providing services to taxonomists for standard genome sequencing and annotation.</title>
        <authorList>
            <consortium name="The Broad Institute Genomics Platform"/>
            <consortium name="The Broad Institute Genome Sequencing Center for Infectious Disease"/>
            <person name="Wu L."/>
            <person name="Ma J."/>
        </authorList>
    </citation>
    <scope>NUCLEOTIDE SEQUENCE [LARGE SCALE GENOMIC DNA]</scope>
    <source>
        <strain evidence="6">CGMCC 1.12989</strain>
    </source>
</reference>
<dbReference type="InterPro" id="IPR040442">
    <property type="entry name" value="Pyrv_kinase-like_dom_sf"/>
</dbReference>
<evidence type="ECO:0000256" key="1">
    <source>
        <dbReference type="ARBA" id="ARBA00005568"/>
    </source>
</evidence>
<keyword evidence="2" id="KW-0479">Metal-binding</keyword>
<feature type="domain" description="HpcH/HpaI aldolase/citrate lyase" evidence="4">
    <location>
        <begin position="20"/>
        <end position="239"/>
    </location>
</feature>
<evidence type="ECO:0000313" key="5">
    <source>
        <dbReference type="EMBL" id="MFC4295965.1"/>
    </source>
</evidence>
<dbReference type="GO" id="GO:0016829">
    <property type="term" value="F:lyase activity"/>
    <property type="evidence" value="ECO:0007669"/>
    <property type="project" value="UniProtKB-KW"/>
</dbReference>
<evidence type="ECO:0000256" key="2">
    <source>
        <dbReference type="ARBA" id="ARBA00022723"/>
    </source>
</evidence>
<comment type="similarity">
    <text evidence="1">Belongs to the HpcH/HpaI aldolase family.</text>
</comment>